<dbReference type="Pfam" id="PF00109">
    <property type="entry name" value="ketoacyl-synt"/>
    <property type="match status" value="1"/>
</dbReference>
<evidence type="ECO:0000256" key="5">
    <source>
        <dbReference type="ARBA" id="ARBA00022516"/>
    </source>
</evidence>
<dbReference type="InterPro" id="IPR020841">
    <property type="entry name" value="PKS_Beta-ketoAc_synthase_dom"/>
</dbReference>
<dbReference type="GO" id="GO:0005829">
    <property type="term" value="C:cytosol"/>
    <property type="evidence" value="ECO:0007669"/>
    <property type="project" value="TreeGrafter"/>
</dbReference>
<dbReference type="UniPathway" id="UPA00094"/>
<feature type="domain" description="Ketosynthase family 3 (KS3)" evidence="17">
    <location>
        <begin position="3"/>
        <end position="412"/>
    </location>
</feature>
<dbReference type="InterPro" id="IPR000794">
    <property type="entry name" value="Beta-ketoacyl_synthase"/>
</dbReference>
<dbReference type="InterPro" id="IPR016039">
    <property type="entry name" value="Thiolase-like"/>
</dbReference>
<dbReference type="EMBL" id="AP019697">
    <property type="protein sequence ID" value="BBK24766.1"/>
    <property type="molecule type" value="Genomic_DNA"/>
</dbReference>
<keyword evidence="5 14" id="KW-0444">Lipid biosynthesis</keyword>
<feature type="active site" description="For beta-ketoacyl synthase activity" evidence="15">
    <location>
        <position position="165"/>
    </location>
</feature>
<name>A0A8D4UTZ1_9FIRM</name>
<dbReference type="OrthoDB" id="9808669at2"/>
<dbReference type="Proteomes" id="UP000320585">
    <property type="component" value="Chromosome"/>
</dbReference>
<evidence type="ECO:0000256" key="7">
    <source>
        <dbReference type="ARBA" id="ARBA00022832"/>
    </source>
</evidence>
<keyword evidence="9 14" id="KW-0275">Fatty acid biosynthesis</keyword>
<comment type="catalytic activity">
    <reaction evidence="13 14">
        <text>a fatty acyl-[ACP] + malonyl-[ACP] + H(+) = a 3-oxoacyl-[ACP] + holo-[ACP] + CO2</text>
        <dbReference type="Rhea" id="RHEA:22836"/>
        <dbReference type="Rhea" id="RHEA-COMP:9623"/>
        <dbReference type="Rhea" id="RHEA-COMP:9685"/>
        <dbReference type="Rhea" id="RHEA-COMP:9916"/>
        <dbReference type="Rhea" id="RHEA-COMP:14125"/>
        <dbReference type="ChEBI" id="CHEBI:15378"/>
        <dbReference type="ChEBI" id="CHEBI:16526"/>
        <dbReference type="ChEBI" id="CHEBI:64479"/>
        <dbReference type="ChEBI" id="CHEBI:78449"/>
        <dbReference type="ChEBI" id="CHEBI:78776"/>
        <dbReference type="ChEBI" id="CHEBI:138651"/>
    </reaction>
</comment>
<dbReference type="PANTHER" id="PTHR11712">
    <property type="entry name" value="POLYKETIDE SYNTHASE-RELATED"/>
    <property type="match status" value="1"/>
</dbReference>
<comment type="catalytic activity">
    <reaction evidence="12 14">
        <text>(9Z)-hexadecenoyl-[ACP] + malonyl-[ACP] + H(+) = 3-oxo-(11Z)-octadecenoyl-[ACP] + holo-[ACP] + CO2</text>
        <dbReference type="Rhea" id="RHEA:55040"/>
        <dbReference type="Rhea" id="RHEA-COMP:9623"/>
        <dbReference type="Rhea" id="RHEA-COMP:9685"/>
        <dbReference type="Rhea" id="RHEA-COMP:10800"/>
        <dbReference type="Rhea" id="RHEA-COMP:14074"/>
        <dbReference type="ChEBI" id="CHEBI:15378"/>
        <dbReference type="ChEBI" id="CHEBI:16526"/>
        <dbReference type="ChEBI" id="CHEBI:64479"/>
        <dbReference type="ChEBI" id="CHEBI:78449"/>
        <dbReference type="ChEBI" id="CHEBI:83989"/>
        <dbReference type="ChEBI" id="CHEBI:138538"/>
        <dbReference type="EC" id="2.3.1.179"/>
    </reaction>
</comment>
<dbReference type="Pfam" id="PF02801">
    <property type="entry name" value="Ketoacyl-synt_C"/>
    <property type="match status" value="1"/>
</dbReference>
<evidence type="ECO:0000256" key="16">
    <source>
        <dbReference type="RuleBase" id="RU003694"/>
    </source>
</evidence>
<dbReference type="NCBIfam" id="NF004970">
    <property type="entry name" value="PRK06333.1"/>
    <property type="match status" value="1"/>
</dbReference>
<dbReference type="InterPro" id="IPR014030">
    <property type="entry name" value="Ketoacyl_synth_N"/>
</dbReference>
<dbReference type="Gene3D" id="3.40.47.10">
    <property type="match status" value="1"/>
</dbReference>
<evidence type="ECO:0000256" key="3">
    <source>
        <dbReference type="ARBA" id="ARBA00012356"/>
    </source>
</evidence>
<dbReference type="GO" id="GO:0006633">
    <property type="term" value="P:fatty acid biosynthetic process"/>
    <property type="evidence" value="ECO:0007669"/>
    <property type="project" value="UniProtKB-UniRule"/>
</dbReference>
<dbReference type="GeneID" id="92715921"/>
<dbReference type="PROSITE" id="PS52004">
    <property type="entry name" value="KS3_2"/>
    <property type="match status" value="1"/>
</dbReference>
<evidence type="ECO:0000259" key="17">
    <source>
        <dbReference type="PROSITE" id="PS52004"/>
    </source>
</evidence>
<keyword evidence="8" id="KW-0443">Lipid metabolism</keyword>
<keyword evidence="10 14" id="KW-0012">Acyltransferase</keyword>
<evidence type="ECO:0000256" key="4">
    <source>
        <dbReference type="ARBA" id="ARBA00014657"/>
    </source>
</evidence>
<dbReference type="KEGG" id="dho:Dia5BBH33_07010"/>
<dbReference type="PIRSF" id="PIRSF000447">
    <property type="entry name" value="KAS_II"/>
    <property type="match status" value="1"/>
</dbReference>
<dbReference type="RefSeq" id="WP_022382658.1">
    <property type="nucleotide sequence ID" value="NZ_AP019697.1"/>
</dbReference>
<evidence type="ECO:0000256" key="11">
    <source>
        <dbReference type="ARBA" id="ARBA00024006"/>
    </source>
</evidence>
<evidence type="ECO:0000256" key="6">
    <source>
        <dbReference type="ARBA" id="ARBA00022679"/>
    </source>
</evidence>
<dbReference type="EC" id="2.3.1.179" evidence="3 14"/>
<protein>
    <recommendedName>
        <fullName evidence="4 14">3-oxoacyl-[acyl-carrier-protein] synthase 2</fullName>
        <ecNumber evidence="3 14">2.3.1.179</ecNumber>
    </recommendedName>
</protein>
<proteinExistence type="inferred from homology"/>
<evidence type="ECO:0000256" key="9">
    <source>
        <dbReference type="ARBA" id="ARBA00023160"/>
    </source>
</evidence>
<organism evidence="18 19">
    <name type="scientific">Dialister hominis</name>
    <dbReference type="NCBI Taxonomy" id="2582419"/>
    <lineage>
        <taxon>Bacteria</taxon>
        <taxon>Bacillati</taxon>
        <taxon>Bacillota</taxon>
        <taxon>Negativicutes</taxon>
        <taxon>Veillonellales</taxon>
        <taxon>Veillonellaceae</taxon>
        <taxon>Dialister</taxon>
    </lineage>
</organism>
<evidence type="ECO:0000256" key="12">
    <source>
        <dbReference type="ARBA" id="ARBA00047318"/>
    </source>
</evidence>
<keyword evidence="19" id="KW-1185">Reference proteome</keyword>
<dbReference type="SMART" id="SM00825">
    <property type="entry name" value="PKS_KS"/>
    <property type="match status" value="1"/>
</dbReference>
<dbReference type="InterPro" id="IPR014031">
    <property type="entry name" value="Ketoacyl_synth_C"/>
</dbReference>
<dbReference type="CDD" id="cd00834">
    <property type="entry name" value="KAS_I_II"/>
    <property type="match status" value="1"/>
</dbReference>
<dbReference type="NCBIfam" id="NF005589">
    <property type="entry name" value="PRK07314.1"/>
    <property type="match status" value="1"/>
</dbReference>
<comment type="function">
    <text evidence="11 14">Involved in the type II fatty acid elongation cycle. Catalyzes the elongation of a wide range of acyl-ACP by the addition of two carbons from malonyl-ACP to an acyl acceptor. Can efficiently catalyze the conversion of palmitoleoyl-ACP (cis-hexadec-9-enoyl-ACP) to cis-vaccenoyl-ACP (cis-octadec-11-enoyl-ACP), an essential step in the thermal regulation of fatty acid composition.</text>
</comment>
<comment type="pathway">
    <text evidence="1 14">Lipid metabolism; fatty acid biosynthesis.</text>
</comment>
<gene>
    <name evidence="18" type="ORF">Dia5BBH33_07010</name>
</gene>
<evidence type="ECO:0000313" key="19">
    <source>
        <dbReference type="Proteomes" id="UP000320585"/>
    </source>
</evidence>
<evidence type="ECO:0000256" key="1">
    <source>
        <dbReference type="ARBA" id="ARBA00005194"/>
    </source>
</evidence>
<reference evidence="19" key="1">
    <citation type="submission" date="2019-05" db="EMBL/GenBank/DDBJ databases">
        <title>Complete genome sequencing of Dialister sp. strain 5BBH33.</title>
        <authorList>
            <person name="Sakamoto M."/>
            <person name="Murakami T."/>
            <person name="Mori H."/>
        </authorList>
    </citation>
    <scope>NUCLEOTIDE SEQUENCE [LARGE SCALE GENOMIC DNA]</scope>
    <source>
        <strain evidence="19">5BBH33</strain>
    </source>
</reference>
<evidence type="ECO:0000256" key="14">
    <source>
        <dbReference type="PIRNR" id="PIRNR000447"/>
    </source>
</evidence>
<evidence type="ECO:0000256" key="13">
    <source>
        <dbReference type="ARBA" id="ARBA00047659"/>
    </source>
</evidence>
<evidence type="ECO:0000256" key="2">
    <source>
        <dbReference type="ARBA" id="ARBA00008467"/>
    </source>
</evidence>
<dbReference type="FunFam" id="3.40.47.10:FF:000009">
    <property type="entry name" value="3-oxoacyl-[acyl-carrier-protein] synthase 2"/>
    <property type="match status" value="1"/>
</dbReference>
<dbReference type="NCBIfam" id="TIGR03150">
    <property type="entry name" value="fabF"/>
    <property type="match status" value="1"/>
</dbReference>
<evidence type="ECO:0000256" key="10">
    <source>
        <dbReference type="ARBA" id="ARBA00023315"/>
    </source>
</evidence>
<dbReference type="GO" id="GO:0004315">
    <property type="term" value="F:3-oxoacyl-[acyl-carrier-protein] synthase activity"/>
    <property type="evidence" value="ECO:0007669"/>
    <property type="project" value="UniProtKB-UniRule"/>
</dbReference>
<evidence type="ECO:0000256" key="15">
    <source>
        <dbReference type="PIRSR" id="PIRSR000447-1"/>
    </source>
</evidence>
<dbReference type="InterPro" id="IPR017568">
    <property type="entry name" value="3-oxoacyl-ACP_synth-2"/>
</dbReference>
<comment type="similarity">
    <text evidence="2 14 16">Belongs to the thiolase-like superfamily. Beta-ketoacyl-ACP synthases family.</text>
</comment>
<keyword evidence="7" id="KW-0276">Fatty acid metabolism</keyword>
<dbReference type="SUPFAM" id="SSF53901">
    <property type="entry name" value="Thiolase-like"/>
    <property type="match status" value="2"/>
</dbReference>
<evidence type="ECO:0000313" key="18">
    <source>
        <dbReference type="EMBL" id="BBK24766.1"/>
    </source>
</evidence>
<accession>A0A8D4UTZ1</accession>
<dbReference type="AlphaFoldDB" id="A0A8D4UTZ1"/>
<evidence type="ECO:0000256" key="8">
    <source>
        <dbReference type="ARBA" id="ARBA00023098"/>
    </source>
</evidence>
<sequence>MEKRRVVITGMGAVTPVGIGTEEFWDALLAGKSGIAPITEFDATDFPVKIAGEVKGFDPEKYVGDKKAVRHMDRNAQFAVAAAKMAVNDAKLDMANEDPNRVGTIIGTGIGGIKTMEDTVHRIDTRGSAKVNPFAVPMMIANMASGQISITFGLMGPVLADVTACASGNNAIGRATRMIQYGDADVMFAGGTEAAVAKTPMAGFAAMKALSSRDCPPEEASCPFDIRRDGFVLSEGSGVLILEELEHAKNRGAHIYAEVIGYGTNGDAYHITAPRPDGELAARCMQKAIDDAGISPEDIDYINAHGTSTGLNDKNETKAIKKVLGKHAYDIVVNSTKSMTGHLLGAAGAVEAIVCVMSIMNNKVHQTLNLVTPDPECDLDYAPEGPRDMKVDVTMSNAFGFGGHNAVVILRRYEE</sequence>
<keyword evidence="6 14" id="KW-0808">Transferase</keyword>
<dbReference type="PANTHER" id="PTHR11712:SF336">
    <property type="entry name" value="3-OXOACYL-[ACYL-CARRIER-PROTEIN] SYNTHASE, MITOCHONDRIAL"/>
    <property type="match status" value="1"/>
</dbReference>